<keyword evidence="3" id="KW-1003">Cell membrane</keyword>
<feature type="transmembrane region" description="Helical" evidence="7">
    <location>
        <begin position="150"/>
        <end position="170"/>
    </location>
</feature>
<feature type="transmembrane region" description="Helical" evidence="7">
    <location>
        <begin position="12"/>
        <end position="32"/>
    </location>
</feature>
<keyword evidence="6 7" id="KW-0472">Membrane</keyword>
<evidence type="ECO:0000256" key="7">
    <source>
        <dbReference type="SAM" id="Phobius"/>
    </source>
</evidence>
<protein>
    <submittedName>
        <fullName evidence="9">DMT family transporter</fullName>
    </submittedName>
</protein>
<dbReference type="Proteomes" id="UP000661691">
    <property type="component" value="Unassembled WGS sequence"/>
</dbReference>
<keyword evidence="10" id="KW-1185">Reference proteome</keyword>
<evidence type="ECO:0000313" key="10">
    <source>
        <dbReference type="Proteomes" id="UP000661691"/>
    </source>
</evidence>
<keyword evidence="4 7" id="KW-0812">Transmembrane</keyword>
<keyword evidence="5 7" id="KW-1133">Transmembrane helix</keyword>
<dbReference type="SUPFAM" id="SSF103481">
    <property type="entry name" value="Multidrug resistance efflux transporter EmrE"/>
    <property type="match status" value="2"/>
</dbReference>
<evidence type="ECO:0000259" key="8">
    <source>
        <dbReference type="Pfam" id="PF00892"/>
    </source>
</evidence>
<evidence type="ECO:0000256" key="4">
    <source>
        <dbReference type="ARBA" id="ARBA00022692"/>
    </source>
</evidence>
<dbReference type="Gene3D" id="1.10.3730.20">
    <property type="match status" value="1"/>
</dbReference>
<evidence type="ECO:0000256" key="3">
    <source>
        <dbReference type="ARBA" id="ARBA00022475"/>
    </source>
</evidence>
<sequence length="313" mass="34733">MNTHTKAYTAALSYTFIIGFALFFVKIALTVGSPLDTLAHRFTVAIIVASVPIWLGKVRIHMKWKDILSIFPLALLYPTLFFMLQAFGLVTTSSSEAGIITATTPIMTMLLASLFLKERTSHLQKFFMFLSVTGVIYIFVMKGFNLNNSSLQGTFLVFLSTLSTACYSVLARKLVQRIPLYSLVYVMTIFGFIIFNGVSITQHIVNHSLSDFITPLYNIKFIGAILYLGILSSLVTSFCSAYALSKISASKMSVFSNLTTFITVLAGVIFLNESLQLYHLIGGIIILTGVIGVLTQREKHRIIPMRSAMKKQV</sequence>
<evidence type="ECO:0000256" key="2">
    <source>
        <dbReference type="ARBA" id="ARBA00007362"/>
    </source>
</evidence>
<comment type="caution">
    <text evidence="9">The sequence shown here is derived from an EMBL/GenBank/DDBJ whole genome shotgun (WGS) entry which is preliminary data.</text>
</comment>
<reference evidence="9" key="1">
    <citation type="submission" date="2020-09" db="EMBL/GenBank/DDBJ databases">
        <title>A novel bacterium of genus Hazenella, isolated from South China Sea.</title>
        <authorList>
            <person name="Huang H."/>
            <person name="Mo K."/>
            <person name="Hu Y."/>
        </authorList>
    </citation>
    <scope>NUCLEOTIDE SEQUENCE</scope>
    <source>
        <strain evidence="9">IB182357</strain>
    </source>
</reference>
<dbReference type="GO" id="GO:0005886">
    <property type="term" value="C:plasma membrane"/>
    <property type="evidence" value="ECO:0007669"/>
    <property type="project" value="UniProtKB-SubCell"/>
</dbReference>
<dbReference type="AlphaFoldDB" id="A0A926NEG5"/>
<evidence type="ECO:0000256" key="6">
    <source>
        <dbReference type="ARBA" id="ARBA00023136"/>
    </source>
</evidence>
<comment type="similarity">
    <text evidence="2">Belongs to the EamA transporter family.</text>
</comment>
<evidence type="ECO:0000256" key="1">
    <source>
        <dbReference type="ARBA" id="ARBA00004651"/>
    </source>
</evidence>
<accession>A0A926NEG5</accession>
<dbReference type="EMBL" id="JACXAH010000047">
    <property type="protein sequence ID" value="MBD1373925.1"/>
    <property type="molecule type" value="Genomic_DNA"/>
</dbReference>
<feature type="transmembrane region" description="Helical" evidence="7">
    <location>
        <begin position="182"/>
        <end position="201"/>
    </location>
</feature>
<feature type="transmembrane region" description="Helical" evidence="7">
    <location>
        <begin position="38"/>
        <end position="55"/>
    </location>
</feature>
<dbReference type="PANTHER" id="PTHR32322">
    <property type="entry name" value="INNER MEMBRANE TRANSPORTER"/>
    <property type="match status" value="1"/>
</dbReference>
<evidence type="ECO:0000256" key="5">
    <source>
        <dbReference type="ARBA" id="ARBA00022989"/>
    </source>
</evidence>
<feature type="domain" description="EamA" evidence="8">
    <location>
        <begin position="6"/>
        <end position="139"/>
    </location>
</feature>
<dbReference type="InterPro" id="IPR037185">
    <property type="entry name" value="EmrE-like"/>
</dbReference>
<dbReference type="Pfam" id="PF00892">
    <property type="entry name" value="EamA"/>
    <property type="match status" value="2"/>
</dbReference>
<feature type="transmembrane region" description="Helical" evidence="7">
    <location>
        <begin position="126"/>
        <end position="144"/>
    </location>
</feature>
<feature type="transmembrane region" description="Helical" evidence="7">
    <location>
        <begin position="97"/>
        <end position="114"/>
    </location>
</feature>
<feature type="transmembrane region" description="Helical" evidence="7">
    <location>
        <begin position="277"/>
        <end position="295"/>
    </location>
</feature>
<feature type="transmembrane region" description="Helical" evidence="7">
    <location>
        <begin position="67"/>
        <end position="91"/>
    </location>
</feature>
<dbReference type="InterPro" id="IPR050638">
    <property type="entry name" value="AA-Vitamin_Transporters"/>
</dbReference>
<gene>
    <name evidence="9" type="ORF">IC620_16395</name>
</gene>
<organism evidence="9 10">
    <name type="scientific">Polycladospora coralii</name>
    <dbReference type="NCBI Taxonomy" id="2771432"/>
    <lineage>
        <taxon>Bacteria</taxon>
        <taxon>Bacillati</taxon>
        <taxon>Bacillota</taxon>
        <taxon>Bacilli</taxon>
        <taxon>Bacillales</taxon>
        <taxon>Thermoactinomycetaceae</taxon>
        <taxon>Polycladospora</taxon>
    </lineage>
</organism>
<evidence type="ECO:0000313" key="9">
    <source>
        <dbReference type="EMBL" id="MBD1373925.1"/>
    </source>
</evidence>
<proteinExistence type="inferred from homology"/>
<dbReference type="PANTHER" id="PTHR32322:SF18">
    <property type="entry name" value="S-ADENOSYLMETHIONINE_S-ADENOSYLHOMOCYSTEINE TRANSPORTER"/>
    <property type="match status" value="1"/>
</dbReference>
<feature type="transmembrane region" description="Helical" evidence="7">
    <location>
        <begin position="221"/>
        <end position="242"/>
    </location>
</feature>
<name>A0A926NEG5_9BACL</name>
<dbReference type="InterPro" id="IPR000620">
    <property type="entry name" value="EamA_dom"/>
</dbReference>
<feature type="transmembrane region" description="Helical" evidence="7">
    <location>
        <begin position="254"/>
        <end position="271"/>
    </location>
</feature>
<comment type="subcellular location">
    <subcellularLocation>
        <location evidence="1">Cell membrane</location>
        <topology evidence="1">Multi-pass membrane protein</topology>
    </subcellularLocation>
</comment>
<feature type="domain" description="EamA" evidence="8">
    <location>
        <begin position="153"/>
        <end position="294"/>
    </location>
</feature>
<dbReference type="RefSeq" id="WP_191142868.1">
    <property type="nucleotide sequence ID" value="NZ_JACXAH010000047.1"/>
</dbReference>